<name>A0ABQ8SL24_PERAM</name>
<dbReference type="EMBL" id="JAJSOF020000025">
    <property type="protein sequence ID" value="KAJ4434465.1"/>
    <property type="molecule type" value="Genomic_DNA"/>
</dbReference>
<evidence type="ECO:0000313" key="3">
    <source>
        <dbReference type="Proteomes" id="UP001148838"/>
    </source>
</evidence>
<sequence>MKLDFIGCYPVRRLGKRLSVMACSNAYGRHFVSSVIFCNEGLPLKVILLIDNTLPHPGIELISGNIKVKFLPPNVTALLQLTDQGMLENIKHVYKRQLLSKLIEGKAENGVISHLKSVNVKDVIYMVASAWDHVAELTIKKCWKKI</sequence>
<dbReference type="PANTHER" id="PTHR19303:SF16">
    <property type="entry name" value="JERKY PROTEIN HOMOLOG-LIKE"/>
    <property type="match status" value="1"/>
</dbReference>
<dbReference type="Pfam" id="PF03184">
    <property type="entry name" value="DDE_1"/>
    <property type="match status" value="1"/>
</dbReference>
<dbReference type="InterPro" id="IPR004875">
    <property type="entry name" value="DDE_SF_endonuclease_dom"/>
</dbReference>
<reference evidence="2 3" key="1">
    <citation type="journal article" date="2022" name="Allergy">
        <title>Genome assembly and annotation of Periplaneta americana reveal a comprehensive cockroach allergen profile.</title>
        <authorList>
            <person name="Wang L."/>
            <person name="Xiong Q."/>
            <person name="Saelim N."/>
            <person name="Wang L."/>
            <person name="Nong W."/>
            <person name="Wan A.T."/>
            <person name="Shi M."/>
            <person name="Liu X."/>
            <person name="Cao Q."/>
            <person name="Hui J.H.L."/>
            <person name="Sookrung N."/>
            <person name="Leung T.F."/>
            <person name="Tungtrongchitr A."/>
            <person name="Tsui S.K.W."/>
        </authorList>
    </citation>
    <scope>NUCLEOTIDE SEQUENCE [LARGE SCALE GENOMIC DNA]</scope>
    <source>
        <strain evidence="2">PWHHKU_190912</strain>
    </source>
</reference>
<evidence type="ECO:0000259" key="1">
    <source>
        <dbReference type="Pfam" id="PF03184"/>
    </source>
</evidence>
<comment type="caution">
    <text evidence="2">The sequence shown here is derived from an EMBL/GenBank/DDBJ whole genome shotgun (WGS) entry which is preliminary data.</text>
</comment>
<organism evidence="2 3">
    <name type="scientific">Periplaneta americana</name>
    <name type="common">American cockroach</name>
    <name type="synonym">Blatta americana</name>
    <dbReference type="NCBI Taxonomy" id="6978"/>
    <lineage>
        <taxon>Eukaryota</taxon>
        <taxon>Metazoa</taxon>
        <taxon>Ecdysozoa</taxon>
        <taxon>Arthropoda</taxon>
        <taxon>Hexapoda</taxon>
        <taxon>Insecta</taxon>
        <taxon>Pterygota</taxon>
        <taxon>Neoptera</taxon>
        <taxon>Polyneoptera</taxon>
        <taxon>Dictyoptera</taxon>
        <taxon>Blattodea</taxon>
        <taxon>Blattoidea</taxon>
        <taxon>Blattidae</taxon>
        <taxon>Blattinae</taxon>
        <taxon>Periplaneta</taxon>
    </lineage>
</organism>
<dbReference type="InterPro" id="IPR050863">
    <property type="entry name" value="CenT-Element_Derived"/>
</dbReference>
<feature type="domain" description="DDE-1" evidence="1">
    <location>
        <begin position="42"/>
        <end position="143"/>
    </location>
</feature>
<keyword evidence="3" id="KW-1185">Reference proteome</keyword>
<proteinExistence type="predicted"/>
<gene>
    <name evidence="2" type="ORF">ANN_23027</name>
</gene>
<dbReference type="PANTHER" id="PTHR19303">
    <property type="entry name" value="TRANSPOSON"/>
    <property type="match status" value="1"/>
</dbReference>
<evidence type="ECO:0000313" key="2">
    <source>
        <dbReference type="EMBL" id="KAJ4434465.1"/>
    </source>
</evidence>
<protein>
    <recommendedName>
        <fullName evidence="1">DDE-1 domain-containing protein</fullName>
    </recommendedName>
</protein>
<dbReference type="Proteomes" id="UP001148838">
    <property type="component" value="Unassembled WGS sequence"/>
</dbReference>
<accession>A0ABQ8SL24</accession>